<evidence type="ECO:0000256" key="1">
    <source>
        <dbReference type="SAM" id="MobiDB-lite"/>
    </source>
</evidence>
<sequence>MSPAAAPAAAATVAPVSGAEALVVWFWAAAWLVDLATGDTSELPAEGDDEAEAATAAPETGPVGVGGATGGVTTGGRKSAPYAGKGPAGVALTGATGAGVWPLVIIGATEVMVVSAGADSTGAGLAAAAPASGTCGTTGVLAGIVGVPAIGGAVGGVAGESGWVAACSAPSDRDWYPRPPARQSSCRS</sequence>
<gene>
    <name evidence="2" type="ORF">NIIDMKKI_30220</name>
</gene>
<dbReference type="AlphaFoldDB" id="A0A7G1I9Z4"/>
<name>A0A7G1I9Z4_MYCKA</name>
<feature type="compositionally biased region" description="Low complexity" evidence="1">
    <location>
        <begin position="53"/>
        <end position="62"/>
    </location>
</feature>
<evidence type="ECO:0000313" key="2">
    <source>
        <dbReference type="EMBL" id="BCI87816.1"/>
    </source>
</evidence>
<protein>
    <submittedName>
        <fullName evidence="2">Uncharacterized protein</fullName>
    </submittedName>
</protein>
<evidence type="ECO:0000313" key="3">
    <source>
        <dbReference type="Proteomes" id="UP000516380"/>
    </source>
</evidence>
<accession>A0A7G1I9Z4</accession>
<reference evidence="2 3" key="1">
    <citation type="submission" date="2020-07" db="EMBL/GenBank/DDBJ databases">
        <title>Mycobacterium kansasii (former subtype) with zoonotic potential isolated from diseased indoor pet cat, Japan.</title>
        <authorList>
            <person name="Fukano H."/>
            <person name="Terazono T."/>
            <person name="Hoshino Y."/>
        </authorList>
    </citation>
    <scope>NUCLEOTIDE SEQUENCE [LARGE SCALE GENOMIC DNA]</scope>
    <source>
        <strain evidence="2 3">Kuro-I</strain>
    </source>
</reference>
<keyword evidence="3" id="KW-1185">Reference proteome</keyword>
<proteinExistence type="predicted"/>
<dbReference type="EMBL" id="AP023343">
    <property type="protein sequence ID" value="BCI87816.1"/>
    <property type="molecule type" value="Genomic_DNA"/>
</dbReference>
<dbReference type="Proteomes" id="UP000516380">
    <property type="component" value="Chromosome"/>
</dbReference>
<organism evidence="2 3">
    <name type="scientific">Mycobacterium kansasii</name>
    <dbReference type="NCBI Taxonomy" id="1768"/>
    <lineage>
        <taxon>Bacteria</taxon>
        <taxon>Bacillati</taxon>
        <taxon>Actinomycetota</taxon>
        <taxon>Actinomycetes</taxon>
        <taxon>Mycobacteriales</taxon>
        <taxon>Mycobacteriaceae</taxon>
        <taxon>Mycobacterium</taxon>
    </lineage>
</organism>
<feature type="region of interest" description="Disordered" evidence="1">
    <location>
        <begin position="41"/>
        <end position="71"/>
    </location>
</feature>